<evidence type="ECO:0000256" key="5">
    <source>
        <dbReference type="ARBA" id="ARBA00022692"/>
    </source>
</evidence>
<evidence type="ECO:0000256" key="4">
    <source>
        <dbReference type="ARBA" id="ARBA00022538"/>
    </source>
</evidence>
<dbReference type="GO" id="GO:0005267">
    <property type="term" value="F:potassium channel activity"/>
    <property type="evidence" value="ECO:0007669"/>
    <property type="project" value="UniProtKB-KW"/>
</dbReference>
<dbReference type="PROSITE" id="PS50878">
    <property type="entry name" value="RT_POL"/>
    <property type="match status" value="1"/>
</dbReference>
<comment type="caution">
    <text evidence="14">The sequence shown here is derived from an EMBL/GenBank/DDBJ whole genome shotgun (WGS) entry which is preliminary data.</text>
</comment>
<feature type="domain" description="Reverse transcriptase" evidence="13">
    <location>
        <begin position="591"/>
        <end position="864"/>
    </location>
</feature>
<dbReference type="InterPro" id="IPR036691">
    <property type="entry name" value="Endo/exonu/phosph_ase_sf"/>
</dbReference>
<accession>A0A8J5CYL1</accession>
<evidence type="ECO:0000256" key="6">
    <source>
        <dbReference type="ARBA" id="ARBA00022826"/>
    </source>
</evidence>
<evidence type="ECO:0000256" key="3">
    <source>
        <dbReference type="ARBA" id="ARBA00022448"/>
    </source>
</evidence>
<proteinExistence type="inferred from homology"/>
<keyword evidence="11" id="KW-0407">Ion channel</keyword>
<evidence type="ECO:0000313" key="14">
    <source>
        <dbReference type="EMBL" id="KAG0725884.1"/>
    </source>
</evidence>
<evidence type="ECO:0000256" key="1">
    <source>
        <dbReference type="ARBA" id="ARBA00004127"/>
    </source>
</evidence>
<dbReference type="GO" id="GO:0042802">
    <property type="term" value="F:identical protein binding"/>
    <property type="evidence" value="ECO:0007669"/>
    <property type="project" value="InterPro"/>
</dbReference>
<keyword evidence="8 12" id="KW-1133">Transmembrane helix</keyword>
<comment type="similarity">
    <text evidence="2">Belongs to the TMEM38 family.</text>
</comment>
<evidence type="ECO:0000256" key="2">
    <source>
        <dbReference type="ARBA" id="ARBA00005766"/>
    </source>
</evidence>
<dbReference type="SUPFAM" id="SSF56219">
    <property type="entry name" value="DNase I-like"/>
    <property type="match status" value="1"/>
</dbReference>
<dbReference type="EMBL" id="JACEEZ010005105">
    <property type="protein sequence ID" value="KAG0725884.1"/>
    <property type="molecule type" value="Genomic_DNA"/>
</dbReference>
<keyword evidence="15" id="KW-1185">Reference proteome</keyword>
<dbReference type="Proteomes" id="UP000770661">
    <property type="component" value="Unassembled WGS sequence"/>
</dbReference>
<dbReference type="InterPro" id="IPR043502">
    <property type="entry name" value="DNA/RNA_pol_sf"/>
</dbReference>
<keyword evidence="6" id="KW-0631">Potassium channel</keyword>
<dbReference type="GO" id="GO:0071897">
    <property type="term" value="P:DNA biosynthetic process"/>
    <property type="evidence" value="ECO:0007669"/>
    <property type="project" value="UniProtKB-ARBA"/>
</dbReference>
<dbReference type="SUPFAM" id="SSF56672">
    <property type="entry name" value="DNA/RNA polymerases"/>
    <property type="match status" value="1"/>
</dbReference>
<dbReference type="GO" id="GO:0012505">
    <property type="term" value="C:endomembrane system"/>
    <property type="evidence" value="ECO:0007669"/>
    <property type="project" value="UniProtKB-SubCell"/>
</dbReference>
<dbReference type="Pfam" id="PF00078">
    <property type="entry name" value="RVT_1"/>
    <property type="match status" value="1"/>
</dbReference>
<dbReference type="GO" id="GO:0016020">
    <property type="term" value="C:membrane"/>
    <property type="evidence" value="ECO:0007669"/>
    <property type="project" value="InterPro"/>
</dbReference>
<reference evidence="14" key="1">
    <citation type="submission" date="2020-07" db="EMBL/GenBank/DDBJ databases">
        <title>The High-quality genome of the commercially important snow crab, Chionoecetes opilio.</title>
        <authorList>
            <person name="Jeong J.-H."/>
            <person name="Ryu S."/>
        </authorList>
    </citation>
    <scope>NUCLEOTIDE SEQUENCE</scope>
    <source>
        <strain evidence="14">MADBK_172401_WGS</strain>
        <tissue evidence="14">Digestive gland</tissue>
    </source>
</reference>
<dbReference type="InterPro" id="IPR000477">
    <property type="entry name" value="RT_dom"/>
</dbReference>
<dbReference type="CDD" id="cd01650">
    <property type="entry name" value="RT_nLTR_like"/>
    <property type="match status" value="1"/>
</dbReference>
<evidence type="ECO:0000313" key="15">
    <source>
        <dbReference type="Proteomes" id="UP000770661"/>
    </source>
</evidence>
<comment type="subcellular location">
    <subcellularLocation>
        <location evidence="1">Endomembrane system</location>
        <topology evidence="1">Multi-pass membrane protein</topology>
    </subcellularLocation>
</comment>
<evidence type="ECO:0000256" key="11">
    <source>
        <dbReference type="ARBA" id="ARBA00023303"/>
    </source>
</evidence>
<dbReference type="AlphaFoldDB" id="A0A8J5CYL1"/>
<keyword evidence="3" id="KW-0813">Transport</keyword>
<dbReference type="PANTHER" id="PTHR12454">
    <property type="entry name" value="TRIMERIC INTRACELLULAR CATION CHANNEL"/>
    <property type="match status" value="1"/>
</dbReference>
<dbReference type="Gene3D" id="3.30.70.270">
    <property type="match status" value="1"/>
</dbReference>
<gene>
    <name evidence="14" type="primary">tric-1B.1</name>
    <name evidence="14" type="ORF">GWK47_037733</name>
</gene>
<evidence type="ECO:0000256" key="10">
    <source>
        <dbReference type="ARBA" id="ARBA00023136"/>
    </source>
</evidence>
<dbReference type="OrthoDB" id="195817at2759"/>
<keyword evidence="9" id="KW-0406">Ion transport</keyword>
<dbReference type="InterPro" id="IPR043128">
    <property type="entry name" value="Rev_trsase/Diguanyl_cyclase"/>
</dbReference>
<dbReference type="Pfam" id="PF05197">
    <property type="entry name" value="TRIC"/>
    <property type="match status" value="1"/>
</dbReference>
<feature type="transmembrane region" description="Helical" evidence="12">
    <location>
        <begin position="210"/>
        <end position="232"/>
    </location>
</feature>
<keyword evidence="5 12" id="KW-0812">Transmembrane</keyword>
<protein>
    <submittedName>
        <fullName evidence="14">Trimeric intracellular cation channel type 1B.1</fullName>
    </submittedName>
</protein>
<evidence type="ECO:0000256" key="8">
    <source>
        <dbReference type="ARBA" id="ARBA00022989"/>
    </source>
</evidence>
<evidence type="ECO:0000256" key="9">
    <source>
        <dbReference type="ARBA" id="ARBA00023065"/>
    </source>
</evidence>
<keyword evidence="10 12" id="KW-0472">Membrane</keyword>
<evidence type="ECO:0000259" key="13">
    <source>
        <dbReference type="PROSITE" id="PS50878"/>
    </source>
</evidence>
<sequence length="954" mass="106425">MDPEAFLEMANQVTKLKMYPYFDIAHCTLCCLYVRDDLGTGSLPFSRKHPLANWLSTMITVFAGGLLTNFLLGEPILGALKNNQQLLLATAVWYVIFYSPFDIGYKIAKFLPIKVLLAAMKEVYRVKKINDGVTHAAKLFPNGYLTMILIGTIKGNGSGFLKILERLMRGVWTPTAVEVMQPTFPTKASIAAALIFVLDKKTDLISAPHALVYFGICIFFVYFKLSSLLLGIHDPFIPFENLFCAIFMGGIWDTLAQTLAGKKGAAAEKGADAVKNGNGKNKQLHRWTWYSNAGGVAKEIDHILVSTRWRILQNCRVYRSAEFFGTDHRLVVATLKLHVKSRRISRGNHTVFHLEKQKDLTCAHEYAVTVSNRFDVLGALGDPVELWDTFKRETLQAAKECIGERPRSRRGFVSTETLEKIEESRAARLAGNRDQHRALSRRTRTLLRRDKERHVRSLAEDVEDHLNANDLRPASRALKKLRSKSPSRASAIRTADGRLVSDMDGQMARWAEYFGQLFTVDLPTEQLHITGLQALDADPPIDETASSLDEVREAVAKLRGGKAAGVCNIIAELLKAGGEAMIRGLHAVLTAVWQSGTIPPDWKRGLVVPIWKGKGDRQDCNNYRGITLLCVPGKVLAHLLLTRIRSHLVKHQRPQQSGFTPGRSTTDRILALRVMVECRREFRQGMLAAYVDLKKAFDSVHRESLWDLVRLRGIPARTIGLITGLYSGTESAVKCGAGVSSFFPVNTGVRQGCVLAPSLFNACMDWVLDKVVDQSDCGASVGNTKITDLVFADDAVIFAESLEVLVMALEALYEEAKPLGLEVSWLKTKVQVFGDLLDEAVQSVHACGEDIEILESFTYLGSAVHNDGGSRQEVLRRIGIAHGVMDSLSGSIWHCRYLCRRTKIRIFKSLVIPVLLYGCETWTLNSDLKRRINAFGNKCLRRIMGYRWDDYVSN</sequence>
<dbReference type="InterPro" id="IPR007866">
    <property type="entry name" value="TRIC_channel"/>
</dbReference>
<dbReference type="Gene3D" id="3.60.10.10">
    <property type="entry name" value="Endonuclease/exonuclease/phosphatase"/>
    <property type="match status" value="1"/>
</dbReference>
<keyword evidence="7" id="KW-0630">Potassium</keyword>
<dbReference type="PANTHER" id="PTHR12454:SF11">
    <property type="entry name" value="GH25683P"/>
    <property type="match status" value="1"/>
</dbReference>
<feature type="transmembrane region" description="Helical" evidence="12">
    <location>
        <begin position="51"/>
        <end position="72"/>
    </location>
</feature>
<name>A0A8J5CYL1_CHIOP</name>
<keyword evidence="4" id="KW-0633">Potassium transport</keyword>
<evidence type="ECO:0000256" key="12">
    <source>
        <dbReference type="SAM" id="Phobius"/>
    </source>
</evidence>
<evidence type="ECO:0000256" key="7">
    <source>
        <dbReference type="ARBA" id="ARBA00022958"/>
    </source>
</evidence>
<feature type="transmembrane region" description="Helical" evidence="12">
    <location>
        <begin position="84"/>
        <end position="101"/>
    </location>
</feature>
<organism evidence="14 15">
    <name type="scientific">Chionoecetes opilio</name>
    <name type="common">Atlantic snow crab</name>
    <name type="synonym">Cancer opilio</name>
    <dbReference type="NCBI Taxonomy" id="41210"/>
    <lineage>
        <taxon>Eukaryota</taxon>
        <taxon>Metazoa</taxon>
        <taxon>Ecdysozoa</taxon>
        <taxon>Arthropoda</taxon>
        <taxon>Crustacea</taxon>
        <taxon>Multicrustacea</taxon>
        <taxon>Malacostraca</taxon>
        <taxon>Eumalacostraca</taxon>
        <taxon>Eucarida</taxon>
        <taxon>Decapoda</taxon>
        <taxon>Pleocyemata</taxon>
        <taxon>Brachyura</taxon>
        <taxon>Eubrachyura</taxon>
        <taxon>Majoidea</taxon>
        <taxon>Majidae</taxon>
        <taxon>Chionoecetes</taxon>
    </lineage>
</organism>